<dbReference type="Pfam" id="PF00072">
    <property type="entry name" value="Response_reg"/>
    <property type="match status" value="1"/>
</dbReference>
<keyword evidence="5" id="KW-1185">Reference proteome</keyword>
<accession>A0A1U7J944</accession>
<dbReference type="Proteomes" id="UP000185557">
    <property type="component" value="Unassembled WGS sequence"/>
</dbReference>
<evidence type="ECO:0000256" key="2">
    <source>
        <dbReference type="PROSITE-ProRule" id="PRU00169"/>
    </source>
</evidence>
<dbReference type="OrthoDB" id="468357at2"/>
<dbReference type="PANTHER" id="PTHR44591">
    <property type="entry name" value="STRESS RESPONSE REGULATOR PROTEIN 1"/>
    <property type="match status" value="1"/>
</dbReference>
<protein>
    <submittedName>
        <fullName evidence="4">Two-component system response regulator</fullName>
    </submittedName>
</protein>
<organism evidence="4 5">
    <name type="scientific">Phormidium tenue NIES-30</name>
    <dbReference type="NCBI Taxonomy" id="549789"/>
    <lineage>
        <taxon>Bacteria</taxon>
        <taxon>Bacillati</taxon>
        <taxon>Cyanobacteriota</taxon>
        <taxon>Cyanophyceae</taxon>
        <taxon>Oscillatoriophycideae</taxon>
        <taxon>Oscillatoriales</taxon>
        <taxon>Oscillatoriaceae</taxon>
        <taxon>Phormidium</taxon>
    </lineage>
</organism>
<evidence type="ECO:0000313" key="4">
    <source>
        <dbReference type="EMBL" id="OKH49961.1"/>
    </source>
</evidence>
<dbReference type="PROSITE" id="PS50110">
    <property type="entry name" value="RESPONSE_REGULATORY"/>
    <property type="match status" value="1"/>
</dbReference>
<dbReference type="RefSeq" id="WP_073607201.1">
    <property type="nucleotide sequence ID" value="NZ_MRCG01000002.1"/>
</dbReference>
<dbReference type="STRING" id="549789.NIES30_04425"/>
<dbReference type="InterPro" id="IPR001789">
    <property type="entry name" value="Sig_transdc_resp-reg_receiver"/>
</dbReference>
<dbReference type="SUPFAM" id="SSF52172">
    <property type="entry name" value="CheY-like"/>
    <property type="match status" value="1"/>
</dbReference>
<proteinExistence type="predicted"/>
<sequence length="125" mass="13781">MSKRILVIDDELDIREVVCLSLEEFGGWQTDSAGSGQEGLDKALAAPWDAILLDVSMPEMDGFAVYEQLQANRKTQSIPVILLTAKVLSSDRDRFCTLGVAGVIAKPFNPVTVWQQMAQILDWAI</sequence>
<dbReference type="InterPro" id="IPR050595">
    <property type="entry name" value="Bact_response_regulator"/>
</dbReference>
<dbReference type="InterPro" id="IPR011006">
    <property type="entry name" value="CheY-like_superfamily"/>
</dbReference>
<dbReference type="SMART" id="SM00448">
    <property type="entry name" value="REC"/>
    <property type="match status" value="1"/>
</dbReference>
<comment type="caution">
    <text evidence="4">The sequence shown here is derived from an EMBL/GenBank/DDBJ whole genome shotgun (WGS) entry which is preliminary data.</text>
</comment>
<dbReference type="PANTHER" id="PTHR44591:SF22">
    <property type="entry name" value="CHEY SUBFAMILY"/>
    <property type="match status" value="1"/>
</dbReference>
<keyword evidence="1 2" id="KW-0597">Phosphoprotein</keyword>
<reference evidence="4 5" key="1">
    <citation type="submission" date="2016-11" db="EMBL/GenBank/DDBJ databases">
        <title>Draft Genome Sequences of Nine Cyanobacterial Strains from Diverse Habitats.</title>
        <authorList>
            <person name="Zhu T."/>
            <person name="Hou S."/>
            <person name="Lu X."/>
            <person name="Hess W.R."/>
        </authorList>
    </citation>
    <scope>NUCLEOTIDE SEQUENCE [LARGE SCALE GENOMIC DNA]</scope>
    <source>
        <strain evidence="4 5">NIES-30</strain>
    </source>
</reference>
<evidence type="ECO:0000259" key="3">
    <source>
        <dbReference type="PROSITE" id="PS50110"/>
    </source>
</evidence>
<feature type="modified residue" description="4-aspartylphosphate" evidence="2">
    <location>
        <position position="54"/>
    </location>
</feature>
<dbReference type="EMBL" id="MRCG01000002">
    <property type="protein sequence ID" value="OKH49961.1"/>
    <property type="molecule type" value="Genomic_DNA"/>
</dbReference>
<dbReference type="CDD" id="cd17552">
    <property type="entry name" value="REC_RR468-like"/>
    <property type="match status" value="1"/>
</dbReference>
<dbReference type="Gene3D" id="3.40.50.2300">
    <property type="match status" value="1"/>
</dbReference>
<evidence type="ECO:0000256" key="1">
    <source>
        <dbReference type="ARBA" id="ARBA00022553"/>
    </source>
</evidence>
<feature type="domain" description="Response regulatory" evidence="3">
    <location>
        <begin position="4"/>
        <end position="121"/>
    </location>
</feature>
<dbReference type="GO" id="GO:0000160">
    <property type="term" value="P:phosphorelay signal transduction system"/>
    <property type="evidence" value="ECO:0007669"/>
    <property type="project" value="InterPro"/>
</dbReference>
<name>A0A1U7J944_9CYAN</name>
<gene>
    <name evidence="4" type="ORF">NIES30_04425</name>
</gene>
<dbReference type="AlphaFoldDB" id="A0A1U7J944"/>
<evidence type="ECO:0000313" key="5">
    <source>
        <dbReference type="Proteomes" id="UP000185557"/>
    </source>
</evidence>